<evidence type="ECO:0000256" key="1">
    <source>
        <dbReference type="ARBA" id="ARBA00004496"/>
    </source>
</evidence>
<dbReference type="GO" id="GO:0000177">
    <property type="term" value="C:cytoplasmic exosome (RNase complex)"/>
    <property type="evidence" value="ECO:0007669"/>
    <property type="project" value="TreeGrafter"/>
</dbReference>
<dbReference type="Pfam" id="PF03725">
    <property type="entry name" value="RNase_PH_C"/>
    <property type="match status" value="1"/>
</dbReference>
<evidence type="ECO:0000259" key="5">
    <source>
        <dbReference type="Pfam" id="PF01138"/>
    </source>
</evidence>
<feature type="domain" description="Exoribonuclease phosphorolytic" evidence="6">
    <location>
        <begin position="194"/>
        <end position="255"/>
    </location>
</feature>
<dbReference type="HAMAP" id="MF_00622">
    <property type="entry name" value="Exosome_Rrp42"/>
    <property type="match status" value="1"/>
</dbReference>
<dbReference type="PANTHER" id="PTHR11097:SF8">
    <property type="entry name" value="EXOSOME COMPLEX COMPONENT RRP42"/>
    <property type="match status" value="1"/>
</dbReference>
<feature type="domain" description="Exoribonuclease phosphorolytic" evidence="5">
    <location>
        <begin position="35"/>
        <end position="169"/>
    </location>
</feature>
<dbReference type="EMBL" id="CP000852">
    <property type="protein sequence ID" value="ABW01017.1"/>
    <property type="molecule type" value="Genomic_DNA"/>
</dbReference>
<dbReference type="STRING" id="397948.Cmaq_0168"/>
<evidence type="ECO:0000259" key="6">
    <source>
        <dbReference type="Pfam" id="PF03725"/>
    </source>
</evidence>
<dbReference type="InterPro" id="IPR020869">
    <property type="entry name" value="Rrp42_archaea"/>
</dbReference>
<dbReference type="SUPFAM" id="SSF54211">
    <property type="entry name" value="Ribosomal protein S5 domain 2-like"/>
    <property type="match status" value="1"/>
</dbReference>
<dbReference type="InterPro" id="IPR001247">
    <property type="entry name" value="ExoRNase_PH_dom1"/>
</dbReference>
<evidence type="ECO:0000313" key="8">
    <source>
        <dbReference type="Proteomes" id="UP000001137"/>
    </source>
</evidence>
<reference evidence="7 8" key="1">
    <citation type="submission" date="2007-10" db="EMBL/GenBank/DDBJ databases">
        <title>Complete sequence of Caldivirga maquilingensis IC-167.</title>
        <authorList>
            <consortium name="US DOE Joint Genome Institute"/>
            <person name="Copeland A."/>
            <person name="Lucas S."/>
            <person name="Lapidus A."/>
            <person name="Barry K."/>
            <person name="Glavina del Rio T."/>
            <person name="Dalin E."/>
            <person name="Tice H."/>
            <person name="Pitluck S."/>
            <person name="Saunders E."/>
            <person name="Brettin T."/>
            <person name="Bruce D."/>
            <person name="Detter J.C."/>
            <person name="Han C."/>
            <person name="Schmutz J."/>
            <person name="Larimer F."/>
            <person name="Land M."/>
            <person name="Hauser L."/>
            <person name="Kyrpides N."/>
            <person name="Ivanova N."/>
            <person name="Biddle J.F."/>
            <person name="Zhang Z."/>
            <person name="Fitz-Gibbon S.T."/>
            <person name="Lowe T.M."/>
            <person name="Saltikov C."/>
            <person name="House C.H."/>
            <person name="Richardson P."/>
        </authorList>
    </citation>
    <scope>NUCLEOTIDE SEQUENCE [LARGE SCALE GENOMIC DNA]</scope>
    <source>
        <strain evidence="8">ATCC 700844 / DSM 13496 / JCM 10307 / IC-167</strain>
    </source>
</reference>
<dbReference type="HOGENOM" id="CLU_038194_0_0_2"/>
<sequence length="279" mass="30975">MSSYPFEIIPSLRRDTLRRLISEGKRPDDRQLISMRDLTIRVGVIKTADGSALVNLGNTKVIAGIKFELGKPFEDTPNEGNLIVNLETPPLAAPTFEPGPPDENAIEIARIIDRALRHSNYIPLRDLVIIPGKSVYSMWVDIYVLNHDGNLIDSSMLAAVSAIANAQVPRAIIDGENVKLDKSTKIPLNINPQNMPLTVTYYKIDKYLIVDPTLEEEVMSDGRFTVASDGENIVALQKGEGYFTPEEVDSMMNNTLNIVRDLKVKVLEMVKTPANSLLF</sequence>
<dbReference type="InterPro" id="IPR036345">
    <property type="entry name" value="ExoRNase_PH_dom2_sf"/>
</dbReference>
<dbReference type="KEGG" id="cma:Cmaq_0168"/>
<evidence type="ECO:0000313" key="7">
    <source>
        <dbReference type="EMBL" id="ABW01017.1"/>
    </source>
</evidence>
<dbReference type="RefSeq" id="WP_012185237.1">
    <property type="nucleotide sequence ID" value="NC_009954.1"/>
</dbReference>
<dbReference type="GO" id="GO:0035925">
    <property type="term" value="F:mRNA 3'-UTR AU-rich region binding"/>
    <property type="evidence" value="ECO:0007669"/>
    <property type="project" value="TreeGrafter"/>
</dbReference>
<comment type="similarity">
    <text evidence="4">Belongs to the RNase PH family. Rrp42 subfamily.</text>
</comment>
<dbReference type="GeneID" id="5709652"/>
<dbReference type="InterPro" id="IPR050590">
    <property type="entry name" value="Exosome_comp_Rrp42_subfam"/>
</dbReference>
<dbReference type="InterPro" id="IPR020568">
    <property type="entry name" value="Ribosomal_Su5_D2-typ_SF"/>
</dbReference>
<accession>A8MA85</accession>
<dbReference type="Proteomes" id="UP000001137">
    <property type="component" value="Chromosome"/>
</dbReference>
<dbReference type="NCBIfam" id="NF003282">
    <property type="entry name" value="PRK04282.1-1"/>
    <property type="match status" value="1"/>
</dbReference>
<comment type="subunit">
    <text evidence="4">Component of the archaeal exosome complex. Forms a hexameric ring-like arrangement composed of 3 Rrp41-Rrp42 heterodimers. The hexameric ring associates with a trimer of Rrp4 and/or Csl4 subunits.</text>
</comment>
<keyword evidence="8" id="KW-1185">Reference proteome</keyword>
<comment type="function">
    <text evidence="4">Non-catalytic component of the exosome, which is a complex involved in RNA degradation. Contributes to the structuring of the Rrp41 active site.</text>
</comment>
<dbReference type="InterPro" id="IPR027408">
    <property type="entry name" value="PNPase/RNase_PH_dom_sf"/>
</dbReference>
<protein>
    <recommendedName>
        <fullName evidence="4">Exosome complex component Rrp42</fullName>
    </recommendedName>
</protein>
<dbReference type="SUPFAM" id="SSF55666">
    <property type="entry name" value="Ribonuclease PH domain 2-like"/>
    <property type="match status" value="1"/>
</dbReference>
<dbReference type="GO" id="GO:0016075">
    <property type="term" value="P:rRNA catabolic process"/>
    <property type="evidence" value="ECO:0007669"/>
    <property type="project" value="TreeGrafter"/>
</dbReference>
<dbReference type="AlphaFoldDB" id="A8MA85"/>
<dbReference type="CDD" id="cd11365">
    <property type="entry name" value="RNase_PH_archRRP42"/>
    <property type="match status" value="1"/>
</dbReference>
<dbReference type="Pfam" id="PF01138">
    <property type="entry name" value="RNase_PH"/>
    <property type="match status" value="1"/>
</dbReference>
<keyword evidence="3 4" id="KW-0271">Exosome</keyword>
<proteinExistence type="inferred from homology"/>
<name>A8MA85_CALMQ</name>
<evidence type="ECO:0000256" key="3">
    <source>
        <dbReference type="ARBA" id="ARBA00022835"/>
    </source>
</evidence>
<evidence type="ECO:0000256" key="2">
    <source>
        <dbReference type="ARBA" id="ARBA00022490"/>
    </source>
</evidence>
<comment type="subcellular location">
    <subcellularLocation>
        <location evidence="1 4">Cytoplasm</location>
    </subcellularLocation>
</comment>
<dbReference type="OrthoDB" id="30932at2157"/>
<dbReference type="FunFam" id="3.30.230.70:FF:000017">
    <property type="entry name" value="Exosome complex component Rrp42"/>
    <property type="match status" value="1"/>
</dbReference>
<organism evidence="7 8">
    <name type="scientific">Caldivirga maquilingensis (strain ATCC 700844 / DSM 13496 / JCM 10307 / IC-167)</name>
    <dbReference type="NCBI Taxonomy" id="397948"/>
    <lineage>
        <taxon>Archaea</taxon>
        <taxon>Thermoproteota</taxon>
        <taxon>Thermoprotei</taxon>
        <taxon>Thermoproteales</taxon>
        <taxon>Thermoproteaceae</taxon>
        <taxon>Caldivirga</taxon>
    </lineage>
</organism>
<gene>
    <name evidence="4" type="primary">rrp42</name>
    <name evidence="7" type="ordered locus">Cmaq_0168</name>
</gene>
<dbReference type="PANTHER" id="PTHR11097">
    <property type="entry name" value="EXOSOME COMPLEX EXONUCLEASE RIBOSOMAL RNA PROCESSING PROTEIN"/>
    <property type="match status" value="1"/>
</dbReference>
<dbReference type="InterPro" id="IPR015847">
    <property type="entry name" value="ExoRNase_PH_dom2"/>
</dbReference>
<dbReference type="Gene3D" id="3.30.230.70">
    <property type="entry name" value="GHMP Kinase, N-terminal domain"/>
    <property type="match status" value="1"/>
</dbReference>
<evidence type="ECO:0000256" key="4">
    <source>
        <dbReference type="HAMAP-Rule" id="MF_00622"/>
    </source>
</evidence>
<keyword evidence="2 4" id="KW-0963">Cytoplasm</keyword>
<dbReference type="eggNOG" id="arCOG01574">
    <property type="taxonomic scope" value="Archaea"/>
</dbReference>